<dbReference type="CDD" id="cd00093">
    <property type="entry name" value="HTH_XRE"/>
    <property type="match status" value="1"/>
</dbReference>
<evidence type="ECO:0000313" key="2">
    <source>
        <dbReference type="EMBL" id="OSJ36880.1"/>
    </source>
</evidence>
<name>A0ABX3XCA0_9BRAD</name>
<sequence>MSITPAQCRAARGLVGWTQQQLAEQAGIGTVAVHQFEAGASQPRRATLNVVRRAFEAAGVEFIDPNGGGAGVRFREPSQ</sequence>
<dbReference type="PROSITE" id="PS50943">
    <property type="entry name" value="HTH_CROC1"/>
    <property type="match status" value="1"/>
</dbReference>
<gene>
    <name evidence="2" type="ORF">BST63_00280</name>
</gene>
<proteinExistence type="predicted"/>
<dbReference type="SUPFAM" id="SSF47413">
    <property type="entry name" value="lambda repressor-like DNA-binding domains"/>
    <property type="match status" value="1"/>
</dbReference>
<dbReference type="Proteomes" id="UP000193884">
    <property type="component" value="Unassembled WGS sequence"/>
</dbReference>
<dbReference type="RefSeq" id="WP_085383110.1">
    <property type="nucleotide sequence ID" value="NZ_NAFJ01000036.1"/>
</dbReference>
<evidence type="ECO:0000259" key="1">
    <source>
        <dbReference type="PROSITE" id="PS50943"/>
    </source>
</evidence>
<dbReference type="Gene3D" id="1.10.260.40">
    <property type="entry name" value="lambda repressor-like DNA-binding domains"/>
    <property type="match status" value="1"/>
</dbReference>
<accession>A0ABX3XCA0</accession>
<protein>
    <submittedName>
        <fullName evidence="2">Transcriptional regulator</fullName>
    </submittedName>
</protein>
<comment type="caution">
    <text evidence="2">The sequence shown here is derived from an EMBL/GenBank/DDBJ whole genome shotgun (WGS) entry which is preliminary data.</text>
</comment>
<dbReference type="InterPro" id="IPR001387">
    <property type="entry name" value="Cro/C1-type_HTH"/>
</dbReference>
<organism evidence="2 3">
    <name type="scientific">Bradyrhizobium canariense</name>
    <dbReference type="NCBI Taxonomy" id="255045"/>
    <lineage>
        <taxon>Bacteria</taxon>
        <taxon>Pseudomonadati</taxon>
        <taxon>Pseudomonadota</taxon>
        <taxon>Alphaproteobacteria</taxon>
        <taxon>Hyphomicrobiales</taxon>
        <taxon>Nitrobacteraceae</taxon>
        <taxon>Bradyrhizobium</taxon>
    </lineage>
</organism>
<dbReference type="EMBL" id="NAFK01000064">
    <property type="protein sequence ID" value="OSJ36880.1"/>
    <property type="molecule type" value="Genomic_DNA"/>
</dbReference>
<dbReference type="Pfam" id="PF13560">
    <property type="entry name" value="HTH_31"/>
    <property type="match status" value="1"/>
</dbReference>
<feature type="domain" description="HTH cro/C1-type" evidence="1">
    <location>
        <begin position="9"/>
        <end position="62"/>
    </location>
</feature>
<evidence type="ECO:0000313" key="3">
    <source>
        <dbReference type="Proteomes" id="UP000193884"/>
    </source>
</evidence>
<keyword evidence="3" id="KW-1185">Reference proteome</keyword>
<reference evidence="2 3" key="1">
    <citation type="submission" date="2017-03" db="EMBL/GenBank/DDBJ databases">
        <title>Whole genome sequences of fourteen strains of Bradyrhizobium canariense and one strain of Bradyrhizobium japonicum isolated from Lupinus (Papilionoideae: Genisteae) species in Algeria.</title>
        <authorList>
            <person name="Crovadore J."/>
            <person name="Chekireb D."/>
            <person name="Brachmann A."/>
            <person name="Chablais R."/>
            <person name="Cochard B."/>
            <person name="Lefort F."/>
        </authorList>
    </citation>
    <scope>NUCLEOTIDE SEQUENCE [LARGE SCALE GENOMIC DNA]</scope>
    <source>
        <strain evidence="2 3">UBMAN05</strain>
    </source>
</reference>
<dbReference type="InterPro" id="IPR010982">
    <property type="entry name" value="Lambda_DNA-bd_dom_sf"/>
</dbReference>